<dbReference type="PANTHER" id="PTHR43004">
    <property type="entry name" value="TRK SYSTEM POTASSIUM UPTAKE PROTEIN"/>
    <property type="match status" value="1"/>
</dbReference>
<dbReference type="InterPro" id="IPR036188">
    <property type="entry name" value="FAD/NAD-bd_sf"/>
</dbReference>
<evidence type="ECO:0000256" key="1">
    <source>
        <dbReference type="ARBA" id="ARBA00001974"/>
    </source>
</evidence>
<dbReference type="PANTHER" id="PTHR43004:SF19">
    <property type="entry name" value="BINDING MONOOXYGENASE, PUTATIVE (JCVI)-RELATED"/>
    <property type="match status" value="1"/>
</dbReference>
<name>A0ABP3ZBL6_9ACTN</name>
<comment type="caution">
    <text evidence="6">The sequence shown here is derived from an EMBL/GenBank/DDBJ whole genome shotgun (WGS) entry which is preliminary data.</text>
</comment>
<evidence type="ECO:0000256" key="3">
    <source>
        <dbReference type="ARBA" id="ARBA00022827"/>
    </source>
</evidence>
<dbReference type="Pfam" id="PF01494">
    <property type="entry name" value="FAD_binding_3"/>
    <property type="match status" value="1"/>
</dbReference>
<gene>
    <name evidence="6" type="ORF">GCM10009560_14370</name>
</gene>
<feature type="region of interest" description="Disordered" evidence="4">
    <location>
        <begin position="362"/>
        <end position="382"/>
    </location>
</feature>
<dbReference type="GO" id="GO:0004497">
    <property type="term" value="F:monooxygenase activity"/>
    <property type="evidence" value="ECO:0007669"/>
    <property type="project" value="UniProtKB-KW"/>
</dbReference>
<dbReference type="Gene3D" id="3.40.30.120">
    <property type="match status" value="1"/>
</dbReference>
<accession>A0ABP3ZBL6</accession>
<dbReference type="InterPro" id="IPR050641">
    <property type="entry name" value="RIFMO-like"/>
</dbReference>
<keyword evidence="2" id="KW-0285">Flavoprotein</keyword>
<proteinExistence type="predicted"/>
<keyword evidence="3" id="KW-0274">FAD</keyword>
<comment type="cofactor">
    <cofactor evidence="1">
        <name>FAD</name>
        <dbReference type="ChEBI" id="CHEBI:57692"/>
    </cofactor>
</comment>
<dbReference type="RefSeq" id="WP_343948919.1">
    <property type="nucleotide sequence ID" value="NZ_BAAAHQ010000006.1"/>
</dbReference>
<reference evidence="7" key="1">
    <citation type="journal article" date="2019" name="Int. J. Syst. Evol. Microbiol.">
        <title>The Global Catalogue of Microorganisms (GCM) 10K type strain sequencing project: providing services to taxonomists for standard genome sequencing and annotation.</title>
        <authorList>
            <consortium name="The Broad Institute Genomics Platform"/>
            <consortium name="The Broad Institute Genome Sequencing Center for Infectious Disease"/>
            <person name="Wu L."/>
            <person name="Ma J."/>
        </authorList>
    </citation>
    <scope>NUCLEOTIDE SEQUENCE [LARGE SCALE GENOMIC DNA]</scope>
    <source>
        <strain evidence="7">JCM 11136</strain>
    </source>
</reference>
<keyword evidence="6" id="KW-0503">Monooxygenase</keyword>
<dbReference type="PRINTS" id="PR00420">
    <property type="entry name" value="RNGMNOXGNASE"/>
</dbReference>
<evidence type="ECO:0000256" key="2">
    <source>
        <dbReference type="ARBA" id="ARBA00022630"/>
    </source>
</evidence>
<dbReference type="Gene3D" id="3.50.50.60">
    <property type="entry name" value="FAD/NAD(P)-binding domain"/>
    <property type="match status" value="1"/>
</dbReference>
<dbReference type="SUPFAM" id="SSF51905">
    <property type="entry name" value="FAD/NAD(P)-binding domain"/>
    <property type="match status" value="1"/>
</dbReference>
<protein>
    <submittedName>
        <fullName evidence="6">FAD-dependent monooxygenase</fullName>
    </submittedName>
</protein>
<dbReference type="Pfam" id="PF21274">
    <property type="entry name" value="Rng_hyd_C"/>
    <property type="match status" value="1"/>
</dbReference>
<dbReference type="InterPro" id="IPR002938">
    <property type="entry name" value="FAD-bd"/>
</dbReference>
<feature type="domain" description="FAD-binding" evidence="5">
    <location>
        <begin position="3"/>
        <end position="349"/>
    </location>
</feature>
<sequence>MDIPVLIIGGGPTGLIASIALSRFGVPSLLVERHPASSTFPKGRALSLRTMEVLRRYGLAERVAAAGVPRTEGSHFFFGSSLTAPDHVRNGTTPDAERAPLSPALPAICSQDVLEPLLRAHAESLGPGTVRFGCEAVELAQDADGVTVRLADRDGHASVVRAAHVIGADGAAGFTRRAVGIGMSGDTALTRNLNILFEADLRAHVADRLSLVYTIASAELTGTFMTVDNARRWLFNLVRDPARPGQGEPADIVRRAAGVPGLAVEVVATQEWTAAALLADRYRDGRVFLAGDAVHPMTPYGGFGMNCAIQDADNLAWKLAAVHHGWAGPGLLNSYEAERRPVGADTVAESRRSLLATLDSTALVGGHDGDGDNGPRPTARPSDGLVLGYAYDRPGCAVVPDGTAPPGGADPIAVYRPTARPGHRLPHHWTGGDRLSTLDLVGTGFTLLTGPKGQAWHEAEAPGVPLRAHTVDDDVADALGIGAEGALLVRPDDQVAWRTGRLPADPAAELSEALAVILGS</sequence>
<keyword evidence="7" id="KW-1185">Reference proteome</keyword>
<keyword evidence="6" id="KW-0560">Oxidoreductase</keyword>
<dbReference type="Proteomes" id="UP001501578">
    <property type="component" value="Unassembled WGS sequence"/>
</dbReference>
<evidence type="ECO:0000256" key="4">
    <source>
        <dbReference type="SAM" id="MobiDB-lite"/>
    </source>
</evidence>
<evidence type="ECO:0000313" key="7">
    <source>
        <dbReference type="Proteomes" id="UP001501578"/>
    </source>
</evidence>
<dbReference type="EMBL" id="BAAAHQ010000006">
    <property type="protein sequence ID" value="GAA0917949.1"/>
    <property type="molecule type" value="Genomic_DNA"/>
</dbReference>
<dbReference type="Gene3D" id="3.30.9.10">
    <property type="entry name" value="D-Amino Acid Oxidase, subunit A, domain 2"/>
    <property type="match status" value="1"/>
</dbReference>
<evidence type="ECO:0000259" key="5">
    <source>
        <dbReference type="Pfam" id="PF01494"/>
    </source>
</evidence>
<evidence type="ECO:0000313" key="6">
    <source>
        <dbReference type="EMBL" id="GAA0917949.1"/>
    </source>
</evidence>
<organism evidence="6 7">
    <name type="scientific">Nonomuraea longicatena</name>
    <dbReference type="NCBI Taxonomy" id="83682"/>
    <lineage>
        <taxon>Bacteria</taxon>
        <taxon>Bacillati</taxon>
        <taxon>Actinomycetota</taxon>
        <taxon>Actinomycetes</taxon>
        <taxon>Streptosporangiales</taxon>
        <taxon>Streptosporangiaceae</taxon>
        <taxon>Nonomuraea</taxon>
    </lineage>
</organism>